<sequence length="64" mass="7494">MRHSSIPTKLEDFHLVLDQQTKVEFLDAICGSKDSRMRLNQIFGQLQHLARQSAIDQFCNDRYV</sequence>
<dbReference type="Proteomes" id="UP000828251">
    <property type="component" value="Unassembled WGS sequence"/>
</dbReference>
<proteinExistence type="predicted"/>
<organism evidence="1 2">
    <name type="scientific">Gossypium stocksii</name>
    <dbReference type="NCBI Taxonomy" id="47602"/>
    <lineage>
        <taxon>Eukaryota</taxon>
        <taxon>Viridiplantae</taxon>
        <taxon>Streptophyta</taxon>
        <taxon>Embryophyta</taxon>
        <taxon>Tracheophyta</taxon>
        <taxon>Spermatophyta</taxon>
        <taxon>Magnoliopsida</taxon>
        <taxon>eudicotyledons</taxon>
        <taxon>Gunneridae</taxon>
        <taxon>Pentapetalae</taxon>
        <taxon>rosids</taxon>
        <taxon>malvids</taxon>
        <taxon>Malvales</taxon>
        <taxon>Malvaceae</taxon>
        <taxon>Malvoideae</taxon>
        <taxon>Gossypium</taxon>
    </lineage>
</organism>
<name>A0A9D3W2N1_9ROSI</name>
<keyword evidence="2" id="KW-1185">Reference proteome</keyword>
<reference evidence="1 2" key="1">
    <citation type="journal article" date="2021" name="Plant Biotechnol. J.">
        <title>Multi-omics assisted identification of the key and species-specific regulatory components of drought-tolerant mechanisms in Gossypium stocksii.</title>
        <authorList>
            <person name="Yu D."/>
            <person name="Ke L."/>
            <person name="Zhang D."/>
            <person name="Wu Y."/>
            <person name="Sun Y."/>
            <person name="Mei J."/>
            <person name="Sun J."/>
            <person name="Sun Y."/>
        </authorList>
    </citation>
    <scope>NUCLEOTIDE SEQUENCE [LARGE SCALE GENOMIC DNA]</scope>
    <source>
        <strain evidence="2">cv. E1</strain>
        <tissue evidence="1">Leaf</tissue>
    </source>
</reference>
<dbReference type="AlphaFoldDB" id="A0A9D3W2N1"/>
<protein>
    <submittedName>
        <fullName evidence="1">Uncharacterized protein</fullName>
    </submittedName>
</protein>
<dbReference type="EMBL" id="JAIQCV010000004">
    <property type="protein sequence ID" value="KAH1107779.1"/>
    <property type="molecule type" value="Genomic_DNA"/>
</dbReference>
<evidence type="ECO:0000313" key="1">
    <source>
        <dbReference type="EMBL" id="KAH1107779.1"/>
    </source>
</evidence>
<evidence type="ECO:0000313" key="2">
    <source>
        <dbReference type="Proteomes" id="UP000828251"/>
    </source>
</evidence>
<gene>
    <name evidence="1" type="ORF">J1N35_011547</name>
</gene>
<comment type="caution">
    <text evidence="1">The sequence shown here is derived from an EMBL/GenBank/DDBJ whole genome shotgun (WGS) entry which is preliminary data.</text>
</comment>
<accession>A0A9D3W2N1</accession>